<reference evidence="1" key="1">
    <citation type="submission" date="2025-08" db="UniProtKB">
        <authorList>
            <consortium name="Ensembl"/>
        </authorList>
    </citation>
    <scope>IDENTIFICATION</scope>
</reference>
<accession>A0A3B4XEY5</accession>
<organism evidence="1 2">
    <name type="scientific">Seriola lalandi dorsalis</name>
    <dbReference type="NCBI Taxonomy" id="1841481"/>
    <lineage>
        <taxon>Eukaryota</taxon>
        <taxon>Metazoa</taxon>
        <taxon>Chordata</taxon>
        <taxon>Craniata</taxon>
        <taxon>Vertebrata</taxon>
        <taxon>Euteleostomi</taxon>
        <taxon>Actinopterygii</taxon>
        <taxon>Neopterygii</taxon>
        <taxon>Teleostei</taxon>
        <taxon>Neoteleostei</taxon>
        <taxon>Acanthomorphata</taxon>
        <taxon>Carangaria</taxon>
        <taxon>Carangiformes</taxon>
        <taxon>Carangidae</taxon>
        <taxon>Seriola</taxon>
    </lineage>
</organism>
<proteinExistence type="predicted"/>
<dbReference type="AlphaFoldDB" id="A0A3B4XEY5"/>
<keyword evidence="2" id="KW-1185">Reference proteome</keyword>
<evidence type="ECO:0008006" key="3">
    <source>
        <dbReference type="Google" id="ProtNLM"/>
    </source>
</evidence>
<reference evidence="1" key="2">
    <citation type="submission" date="2025-09" db="UniProtKB">
        <authorList>
            <consortium name="Ensembl"/>
        </authorList>
    </citation>
    <scope>IDENTIFICATION</scope>
</reference>
<protein>
    <recommendedName>
        <fullName evidence="3">Reverse transcriptase domain-containing protein</fullName>
    </recommendedName>
</protein>
<evidence type="ECO:0000313" key="1">
    <source>
        <dbReference type="Ensembl" id="ENSSLDP00000010833.1"/>
    </source>
</evidence>
<sequence length="117" mass="13168">MIKDPEFIKFINGHIDLFIETNGEVLNTIKSLKNNQALGPDGFPAFSDKNLWLIKLCLTPSLELATITLLPKPGKDRTKCTSYGHVSRINRLLSTEELSSHNTKCLCLHFKTTLNLK</sequence>
<evidence type="ECO:0000313" key="2">
    <source>
        <dbReference type="Proteomes" id="UP000261360"/>
    </source>
</evidence>
<dbReference type="Ensembl" id="ENSSLDT00000011230.1">
    <property type="protein sequence ID" value="ENSSLDP00000010833.1"/>
    <property type="gene ID" value="ENSSLDG00000008623.1"/>
</dbReference>
<name>A0A3B4XEY5_SERLL</name>
<dbReference type="Proteomes" id="UP000261360">
    <property type="component" value="Unplaced"/>
</dbReference>